<comment type="caution">
    <text evidence="1">The sequence shown here is derived from an EMBL/GenBank/DDBJ whole genome shotgun (WGS) entry which is preliminary data.</text>
</comment>
<dbReference type="EMBL" id="CM042886">
    <property type="protein sequence ID" value="KAI4342431.1"/>
    <property type="molecule type" value="Genomic_DNA"/>
</dbReference>
<evidence type="ECO:0000313" key="2">
    <source>
        <dbReference type="Proteomes" id="UP001057402"/>
    </source>
</evidence>
<dbReference type="Proteomes" id="UP001057402">
    <property type="component" value="Chromosome 7"/>
</dbReference>
<accession>A0ACB9P2E9</accession>
<proteinExistence type="predicted"/>
<protein>
    <submittedName>
        <fullName evidence="1">Uncharacterized protein</fullName>
    </submittedName>
</protein>
<keyword evidence="2" id="KW-1185">Reference proteome</keyword>
<evidence type="ECO:0000313" key="1">
    <source>
        <dbReference type="EMBL" id="KAI4342431.1"/>
    </source>
</evidence>
<gene>
    <name evidence="1" type="ORF">MLD38_027059</name>
</gene>
<organism evidence="1 2">
    <name type="scientific">Melastoma candidum</name>
    <dbReference type="NCBI Taxonomy" id="119954"/>
    <lineage>
        <taxon>Eukaryota</taxon>
        <taxon>Viridiplantae</taxon>
        <taxon>Streptophyta</taxon>
        <taxon>Embryophyta</taxon>
        <taxon>Tracheophyta</taxon>
        <taxon>Spermatophyta</taxon>
        <taxon>Magnoliopsida</taxon>
        <taxon>eudicotyledons</taxon>
        <taxon>Gunneridae</taxon>
        <taxon>Pentapetalae</taxon>
        <taxon>rosids</taxon>
        <taxon>malvids</taxon>
        <taxon>Myrtales</taxon>
        <taxon>Melastomataceae</taxon>
        <taxon>Melastomatoideae</taxon>
        <taxon>Melastomateae</taxon>
        <taxon>Melastoma</taxon>
    </lineage>
</organism>
<sequence>MAKASRGRRSPRSSDSRSRSGSDSRSRSTSRSPVAFGFPLQIPLFLLLFSPSRPAPPTSFPSAQEPSRRCQKGAGLLLLLPPKRPSPPPLRKSSPIRESLVLHIDSLSRNVHEGHLKEIFCCNGNAQATLEKWCMWSLPWNRIVNLPKGYGCGYVEFKTRLMLKKPSCLWMGLKLMATSFELIYFAS</sequence>
<reference evidence="2" key="1">
    <citation type="journal article" date="2023" name="Front. Plant Sci.">
        <title>Chromosomal-level genome assembly of Melastoma candidum provides insights into trichome evolution.</title>
        <authorList>
            <person name="Zhong Y."/>
            <person name="Wu W."/>
            <person name="Sun C."/>
            <person name="Zou P."/>
            <person name="Liu Y."/>
            <person name="Dai S."/>
            <person name="Zhou R."/>
        </authorList>
    </citation>
    <scope>NUCLEOTIDE SEQUENCE [LARGE SCALE GENOMIC DNA]</scope>
</reference>
<name>A0ACB9P2E9_9MYRT</name>